<feature type="compositionally biased region" description="Polar residues" evidence="1">
    <location>
        <begin position="43"/>
        <end position="58"/>
    </location>
</feature>
<protein>
    <submittedName>
        <fullName evidence="2">Uncharacterized protein</fullName>
    </submittedName>
</protein>
<organism evidence="2 3">
    <name type="scientific">Serendipita indica (strain DSM 11827)</name>
    <name type="common">Root endophyte fungus</name>
    <name type="synonym">Piriformospora indica</name>
    <dbReference type="NCBI Taxonomy" id="1109443"/>
    <lineage>
        <taxon>Eukaryota</taxon>
        <taxon>Fungi</taxon>
        <taxon>Dikarya</taxon>
        <taxon>Basidiomycota</taxon>
        <taxon>Agaricomycotina</taxon>
        <taxon>Agaricomycetes</taxon>
        <taxon>Sebacinales</taxon>
        <taxon>Serendipitaceae</taxon>
        <taxon>Serendipita</taxon>
    </lineage>
</organism>
<dbReference type="HOGENOM" id="CLU_1283706_0_0_1"/>
<reference evidence="2 3" key="1">
    <citation type="journal article" date="2011" name="PLoS Pathog.">
        <title>Endophytic Life Strategies Decoded by Genome and Transcriptome Analyses of the Mutualistic Root Symbiont Piriformospora indica.</title>
        <authorList>
            <person name="Zuccaro A."/>
            <person name="Lahrmann U."/>
            <person name="Guldener U."/>
            <person name="Langen G."/>
            <person name="Pfiffi S."/>
            <person name="Biedenkopf D."/>
            <person name="Wong P."/>
            <person name="Samans B."/>
            <person name="Grimm C."/>
            <person name="Basiewicz M."/>
            <person name="Murat C."/>
            <person name="Martin F."/>
            <person name="Kogel K.H."/>
        </authorList>
    </citation>
    <scope>NUCLEOTIDE SEQUENCE [LARGE SCALE GENOMIC DNA]</scope>
    <source>
        <strain evidence="2 3">DSM 11827</strain>
    </source>
</reference>
<dbReference type="Proteomes" id="UP000007148">
    <property type="component" value="Unassembled WGS sequence"/>
</dbReference>
<feature type="compositionally biased region" description="Polar residues" evidence="1">
    <location>
        <begin position="112"/>
        <end position="136"/>
    </location>
</feature>
<proteinExistence type="predicted"/>
<dbReference type="AlphaFoldDB" id="G4TPA0"/>
<evidence type="ECO:0000313" key="3">
    <source>
        <dbReference type="Proteomes" id="UP000007148"/>
    </source>
</evidence>
<feature type="region of interest" description="Disordered" evidence="1">
    <location>
        <begin position="105"/>
        <end position="136"/>
    </location>
</feature>
<evidence type="ECO:0000256" key="1">
    <source>
        <dbReference type="SAM" id="MobiDB-lite"/>
    </source>
</evidence>
<feature type="compositionally biased region" description="Low complexity" evidence="1">
    <location>
        <begin position="172"/>
        <end position="181"/>
    </location>
</feature>
<comment type="caution">
    <text evidence="2">The sequence shown here is derived from an EMBL/GenBank/DDBJ whole genome shotgun (WGS) entry which is preliminary data.</text>
</comment>
<gene>
    <name evidence="2" type="ORF">PIIN_07097</name>
</gene>
<dbReference type="InParanoid" id="G4TPA0"/>
<feature type="region of interest" description="Disordered" evidence="1">
    <location>
        <begin position="153"/>
        <end position="215"/>
    </location>
</feature>
<feature type="compositionally biased region" description="Gly residues" evidence="1">
    <location>
        <begin position="182"/>
        <end position="195"/>
    </location>
</feature>
<feature type="region of interest" description="Disordered" evidence="1">
    <location>
        <begin position="43"/>
        <end position="63"/>
    </location>
</feature>
<sequence length="215" mass="22801">MNIARRQRLHSAPHSALAPIDSRGWDLRGAMVVLTSNKRDITPQASSLNSKRTPNNSKFPEDMGDVCMSPTCFGQMTDNGQKSSTLVDTPMPKRPLIWRIFHKGTEKRQKHGVSNSVVPSTKPSRRWIQSTGGTNVDTTIYSNEALMVATSDEGNHHHHHGHDHHGTGDTSGGYTSHSSGGHHSGGYSYSGGDTGGSSSYSGGNSGGSSSGGGGF</sequence>
<name>G4TPA0_SERID</name>
<feature type="compositionally biased region" description="Gly residues" evidence="1">
    <location>
        <begin position="203"/>
        <end position="215"/>
    </location>
</feature>
<keyword evidence="3" id="KW-1185">Reference proteome</keyword>
<evidence type="ECO:0000313" key="2">
    <source>
        <dbReference type="EMBL" id="CCA73143.1"/>
    </source>
</evidence>
<dbReference type="EMBL" id="CAFZ01000205">
    <property type="protein sequence ID" value="CCA73143.1"/>
    <property type="molecule type" value="Genomic_DNA"/>
</dbReference>
<accession>G4TPA0</accession>